<protein>
    <submittedName>
        <fullName evidence="6">Fusarisetin A cluster transcription factor fsa6</fullName>
    </submittedName>
</protein>
<evidence type="ECO:0000256" key="1">
    <source>
        <dbReference type="ARBA" id="ARBA00004123"/>
    </source>
</evidence>
<dbReference type="GO" id="GO:0000981">
    <property type="term" value="F:DNA-binding transcription factor activity, RNA polymerase II-specific"/>
    <property type="evidence" value="ECO:0007669"/>
    <property type="project" value="InterPro"/>
</dbReference>
<keyword evidence="7" id="KW-1185">Reference proteome</keyword>
<evidence type="ECO:0000313" key="6">
    <source>
        <dbReference type="EMBL" id="KAG0652489.1"/>
    </source>
</evidence>
<organism evidence="6 7">
    <name type="scientific">Hyphodiscus hymeniophilus</name>
    <dbReference type="NCBI Taxonomy" id="353542"/>
    <lineage>
        <taxon>Eukaryota</taxon>
        <taxon>Fungi</taxon>
        <taxon>Dikarya</taxon>
        <taxon>Ascomycota</taxon>
        <taxon>Pezizomycotina</taxon>
        <taxon>Leotiomycetes</taxon>
        <taxon>Helotiales</taxon>
        <taxon>Hyphodiscaceae</taxon>
        <taxon>Hyphodiscus</taxon>
    </lineage>
</organism>
<gene>
    <name evidence="6" type="ORF">D0Z07_0069</name>
</gene>
<dbReference type="AlphaFoldDB" id="A0A9P6VRZ1"/>
<feature type="region of interest" description="Disordered" evidence="4">
    <location>
        <begin position="87"/>
        <end position="123"/>
    </location>
</feature>
<comment type="subcellular location">
    <subcellularLocation>
        <location evidence="1">Nucleus</location>
    </subcellularLocation>
</comment>
<dbReference type="InterPro" id="IPR007219">
    <property type="entry name" value="XnlR_reg_dom"/>
</dbReference>
<dbReference type="EMBL" id="VNKQ01000002">
    <property type="protein sequence ID" value="KAG0652489.1"/>
    <property type="molecule type" value="Genomic_DNA"/>
</dbReference>
<dbReference type="GO" id="GO:0005634">
    <property type="term" value="C:nucleus"/>
    <property type="evidence" value="ECO:0007669"/>
    <property type="project" value="UniProtKB-SubCell"/>
</dbReference>
<keyword evidence="3" id="KW-0539">Nucleus</keyword>
<evidence type="ECO:0000256" key="3">
    <source>
        <dbReference type="ARBA" id="ARBA00023242"/>
    </source>
</evidence>
<evidence type="ECO:0000256" key="2">
    <source>
        <dbReference type="ARBA" id="ARBA00022723"/>
    </source>
</evidence>
<dbReference type="OrthoDB" id="762982at2759"/>
<dbReference type="CDD" id="cd00067">
    <property type="entry name" value="GAL4"/>
    <property type="match status" value="1"/>
</dbReference>
<evidence type="ECO:0000313" key="7">
    <source>
        <dbReference type="Proteomes" id="UP000785200"/>
    </source>
</evidence>
<sequence length="669" mass="75829">MPPSSRSTKVLTRKRVPLSCLACRIRKLKCNREKPCQNCIVRGAPVAANCTYAEKTEKVSKSNPRADAEDMRKRINRLESSIRQMMEEKPKEGAPSPVASNGSSHSSHANETLDGTGGQKMSVDTRSTHWDAILNDLGAMKDAWSEENDHVELSTGVLPPLSKTRRPNLLNGLTDLPDRATIISSLPSKDAADRLVAYFFDNYNPSIPAQALVHKPSFLKQYDKHWADPSQTTVLWAGSLFGIMCFSLQWYRRNKQEPPGYHGTSATIMELYRLRTAQCIAVADMTKPVISMLQTFYMYAIIEYADEADGDMGTYLLSGHLVRLALQQGLHRDPSQHQNISVFEGEMRRRLWKSIAQHDLLACVRVGSPRSLRYSESDTMEPRNLYDDELFEEMETLPPSRPLCEPTPMSYSITKGRVMTCYGRVVEFLHQLVSQPYEEVLRLDSDLMEARELVPPRLQFRPIEEMYKDPPSLIMERLLIQQFYHKAICLLHRKYWKSTPPDSERTFFYSRKASIASAMSLLSQQESMHRACRPGGPLVNMKWYDFAITNHDFLLAAMIVCLDLMSIQMFIQNPREKRPHDCMVTEIEKLNAVEQSRVIWSEVIDDCKDAKRALSILNSVLGKLKLKAEGPNTSIPKTAQISLSNSASNLTAESLSFSPFFTSLQISTG</sequence>
<dbReference type="GO" id="GO:0006351">
    <property type="term" value="P:DNA-templated transcription"/>
    <property type="evidence" value="ECO:0007669"/>
    <property type="project" value="InterPro"/>
</dbReference>
<dbReference type="PANTHER" id="PTHR31001">
    <property type="entry name" value="UNCHARACTERIZED TRANSCRIPTIONAL REGULATORY PROTEIN"/>
    <property type="match status" value="1"/>
</dbReference>
<comment type="caution">
    <text evidence="6">The sequence shown here is derived from an EMBL/GenBank/DDBJ whole genome shotgun (WGS) entry which is preliminary data.</text>
</comment>
<dbReference type="InterPro" id="IPR036864">
    <property type="entry name" value="Zn2-C6_fun-type_DNA-bd_sf"/>
</dbReference>
<dbReference type="Proteomes" id="UP000785200">
    <property type="component" value="Unassembled WGS sequence"/>
</dbReference>
<dbReference type="Gene3D" id="4.10.240.10">
    <property type="entry name" value="Zn(2)-C6 fungal-type DNA-binding domain"/>
    <property type="match status" value="1"/>
</dbReference>
<reference evidence="6" key="1">
    <citation type="submission" date="2019-07" db="EMBL/GenBank/DDBJ databases">
        <title>Hyphodiscus hymeniophilus genome sequencing and assembly.</title>
        <authorList>
            <person name="Kramer G."/>
            <person name="Nodwell J."/>
        </authorList>
    </citation>
    <scope>NUCLEOTIDE SEQUENCE</scope>
    <source>
        <strain evidence="6">ATCC 34498</strain>
    </source>
</reference>
<name>A0A9P6VRZ1_9HELO</name>
<dbReference type="PROSITE" id="PS50048">
    <property type="entry name" value="ZN2_CY6_FUNGAL_2"/>
    <property type="match status" value="1"/>
</dbReference>
<evidence type="ECO:0000259" key="5">
    <source>
        <dbReference type="PROSITE" id="PS50048"/>
    </source>
</evidence>
<dbReference type="SUPFAM" id="SSF57701">
    <property type="entry name" value="Zn2/Cys6 DNA-binding domain"/>
    <property type="match status" value="1"/>
</dbReference>
<dbReference type="PANTHER" id="PTHR31001:SF49">
    <property type="entry name" value="ZN(II)2CYS6 TRANSCRIPTION FACTOR (EUROFUNG)"/>
    <property type="match status" value="1"/>
</dbReference>
<dbReference type="Pfam" id="PF00172">
    <property type="entry name" value="Zn_clus"/>
    <property type="match status" value="1"/>
</dbReference>
<keyword evidence="2" id="KW-0479">Metal-binding</keyword>
<dbReference type="CDD" id="cd12148">
    <property type="entry name" value="fungal_TF_MHR"/>
    <property type="match status" value="1"/>
</dbReference>
<dbReference type="GO" id="GO:0003677">
    <property type="term" value="F:DNA binding"/>
    <property type="evidence" value="ECO:0007669"/>
    <property type="project" value="InterPro"/>
</dbReference>
<dbReference type="GO" id="GO:0008270">
    <property type="term" value="F:zinc ion binding"/>
    <property type="evidence" value="ECO:0007669"/>
    <property type="project" value="InterPro"/>
</dbReference>
<proteinExistence type="predicted"/>
<feature type="domain" description="Zn(2)-C6 fungal-type" evidence="5">
    <location>
        <begin position="19"/>
        <end position="52"/>
    </location>
</feature>
<dbReference type="SMART" id="SM00066">
    <property type="entry name" value="GAL4"/>
    <property type="match status" value="1"/>
</dbReference>
<dbReference type="Pfam" id="PF04082">
    <property type="entry name" value="Fungal_trans"/>
    <property type="match status" value="1"/>
</dbReference>
<dbReference type="SMART" id="SM00906">
    <property type="entry name" value="Fungal_trans"/>
    <property type="match status" value="1"/>
</dbReference>
<dbReference type="InterPro" id="IPR001138">
    <property type="entry name" value="Zn2Cys6_DnaBD"/>
</dbReference>
<evidence type="ECO:0000256" key="4">
    <source>
        <dbReference type="SAM" id="MobiDB-lite"/>
    </source>
</evidence>
<accession>A0A9P6VRZ1</accession>
<dbReference type="InterPro" id="IPR050613">
    <property type="entry name" value="Sec_Metabolite_Reg"/>
</dbReference>
<feature type="compositionally biased region" description="Low complexity" evidence="4">
    <location>
        <begin position="95"/>
        <end position="110"/>
    </location>
</feature>